<dbReference type="AlphaFoldDB" id="A0A0F9QAS2"/>
<name>A0A0F9QAS2_9ZZZZ</name>
<dbReference type="InterPro" id="IPR010090">
    <property type="entry name" value="Phage_tape_meas"/>
</dbReference>
<dbReference type="EMBL" id="LAZR01001669">
    <property type="protein sequence ID" value="KKN41070.1"/>
    <property type="molecule type" value="Genomic_DNA"/>
</dbReference>
<gene>
    <name evidence="2" type="ORF">LCGC14_0726790</name>
</gene>
<dbReference type="NCBIfam" id="TIGR01760">
    <property type="entry name" value="tape_meas_TP901"/>
    <property type="match status" value="1"/>
</dbReference>
<accession>A0A0F9QAS2</accession>
<feature type="domain" description="Phage tail tape measure protein" evidence="1">
    <location>
        <begin position="109"/>
        <end position="211"/>
    </location>
</feature>
<dbReference type="Pfam" id="PF10145">
    <property type="entry name" value="PhageMin_Tail"/>
    <property type="match status" value="1"/>
</dbReference>
<organism evidence="2">
    <name type="scientific">marine sediment metagenome</name>
    <dbReference type="NCBI Taxonomy" id="412755"/>
    <lineage>
        <taxon>unclassified sequences</taxon>
        <taxon>metagenomes</taxon>
        <taxon>ecological metagenomes</taxon>
    </lineage>
</organism>
<evidence type="ECO:0000313" key="2">
    <source>
        <dbReference type="EMBL" id="KKN41070.1"/>
    </source>
</evidence>
<proteinExistence type="predicted"/>
<reference evidence="2" key="1">
    <citation type="journal article" date="2015" name="Nature">
        <title>Complex archaea that bridge the gap between prokaryotes and eukaryotes.</title>
        <authorList>
            <person name="Spang A."/>
            <person name="Saw J.H."/>
            <person name="Jorgensen S.L."/>
            <person name="Zaremba-Niedzwiedzka K."/>
            <person name="Martijn J."/>
            <person name="Lind A.E."/>
            <person name="van Eijk R."/>
            <person name="Schleper C."/>
            <person name="Guy L."/>
            <person name="Ettema T.J."/>
        </authorList>
    </citation>
    <scope>NUCLEOTIDE SEQUENCE</scope>
</reference>
<comment type="caution">
    <text evidence="2">The sequence shown here is derived from an EMBL/GenBank/DDBJ whole genome shotgun (WGS) entry which is preliminary data.</text>
</comment>
<evidence type="ECO:0000259" key="1">
    <source>
        <dbReference type="Pfam" id="PF10145"/>
    </source>
</evidence>
<sequence length="211" mass="21196">MADIKLRITVQDDGSVVVTQFGSKVGDGMTKAERATQRAEAAFSQLASTAGLALTGIGASLTAVAGITAKTAIAFDAGLREVNSLLGLSEAGFKGLGNAVAAIDPKLGATEDLVAGLYQTISAGITEPTAAMGFLENAARAASGGVAQLDTAVLAGTKTIKGFGLEASDSQRVFDVLFQTVKQGQTNFQDLAASAGDLAATAGVLNISLEE</sequence>
<protein>
    <recommendedName>
        <fullName evidence="1">Phage tail tape measure protein domain-containing protein</fullName>
    </recommendedName>
</protein>
<feature type="non-terminal residue" evidence="2">
    <location>
        <position position="211"/>
    </location>
</feature>